<keyword evidence="6" id="KW-0949">S-adenosyl-L-methionine</keyword>
<keyword evidence="16" id="KW-1185">Reference proteome</keyword>
<dbReference type="STRING" id="698492.A0A0E9NHQ2"/>
<dbReference type="GO" id="GO:0010468">
    <property type="term" value="P:regulation of gene expression"/>
    <property type="evidence" value="ECO:0007669"/>
    <property type="project" value="UniProtKB-ARBA"/>
</dbReference>
<dbReference type="GO" id="GO:0008270">
    <property type="term" value="F:zinc ion binding"/>
    <property type="evidence" value="ECO:0007669"/>
    <property type="project" value="InterPro"/>
</dbReference>
<protein>
    <recommendedName>
        <fullName evidence="17">Histone-lysine N-methyltransferase</fullName>
    </recommendedName>
</protein>
<keyword evidence="3" id="KW-0158">Chromosome</keyword>
<dbReference type="SUPFAM" id="SSF82199">
    <property type="entry name" value="SET domain"/>
    <property type="match status" value="1"/>
</dbReference>
<keyword evidence="7" id="KW-0479">Metal-binding</keyword>
<evidence type="ECO:0008006" key="17">
    <source>
        <dbReference type="Google" id="ProtNLM"/>
    </source>
</evidence>
<feature type="domain" description="SET" evidence="12">
    <location>
        <begin position="371"/>
        <end position="500"/>
    </location>
</feature>
<dbReference type="GO" id="GO:0005694">
    <property type="term" value="C:chromosome"/>
    <property type="evidence" value="ECO:0007669"/>
    <property type="project" value="UniProtKB-SubCell"/>
</dbReference>
<dbReference type="SUPFAM" id="SSF54160">
    <property type="entry name" value="Chromo domain-like"/>
    <property type="match status" value="1"/>
</dbReference>
<evidence type="ECO:0000256" key="1">
    <source>
        <dbReference type="ARBA" id="ARBA00004123"/>
    </source>
</evidence>
<feature type="domain" description="Chromo" evidence="11">
    <location>
        <begin position="19"/>
        <end position="79"/>
    </location>
</feature>
<dbReference type="Pfam" id="PF05033">
    <property type="entry name" value="Pre-SET"/>
    <property type="match status" value="1"/>
</dbReference>
<evidence type="ECO:0000259" key="11">
    <source>
        <dbReference type="PROSITE" id="PS50013"/>
    </source>
</evidence>
<dbReference type="PROSITE" id="PS00598">
    <property type="entry name" value="CHROMO_1"/>
    <property type="match status" value="1"/>
</dbReference>
<dbReference type="Gene3D" id="2.170.270.10">
    <property type="entry name" value="SET domain"/>
    <property type="match status" value="1"/>
</dbReference>
<evidence type="ECO:0000259" key="12">
    <source>
        <dbReference type="PROSITE" id="PS50280"/>
    </source>
</evidence>
<dbReference type="OrthoDB" id="308383at2759"/>
<accession>A0A0E9NHQ2</accession>
<keyword evidence="9" id="KW-0539">Nucleus</keyword>
<gene>
    <name evidence="15" type="ORF">G7K_3537-t1</name>
</gene>
<feature type="compositionally biased region" description="Acidic residues" evidence="10">
    <location>
        <begin position="13"/>
        <end position="24"/>
    </location>
</feature>
<reference evidence="15 16" key="1">
    <citation type="journal article" date="2011" name="J. Gen. Appl. Microbiol.">
        <title>Draft genome sequencing of the enigmatic yeast Saitoella complicata.</title>
        <authorList>
            <person name="Nishida H."/>
            <person name="Hamamoto M."/>
            <person name="Sugiyama J."/>
        </authorList>
    </citation>
    <scope>NUCLEOTIDE SEQUENCE [LARGE SCALE GENOMIC DNA]</scope>
    <source>
        <strain evidence="15 16">NRRL Y-17804</strain>
    </source>
</reference>
<reference evidence="15 16" key="3">
    <citation type="journal article" date="2015" name="Genome Announc.">
        <title>Draft Genome Sequence of the Archiascomycetous Yeast Saitoella complicata.</title>
        <authorList>
            <person name="Yamauchi K."/>
            <person name="Kondo S."/>
            <person name="Hamamoto M."/>
            <person name="Takahashi Y."/>
            <person name="Ogura Y."/>
            <person name="Hayashi T."/>
            <person name="Nishida H."/>
        </authorList>
    </citation>
    <scope>NUCLEOTIDE SEQUENCE [LARGE SCALE GENOMIC DNA]</scope>
    <source>
        <strain evidence="15 16">NRRL Y-17804</strain>
    </source>
</reference>
<feature type="compositionally biased region" description="Polar residues" evidence="10">
    <location>
        <begin position="133"/>
        <end position="147"/>
    </location>
</feature>
<dbReference type="SMART" id="SM00468">
    <property type="entry name" value="PreSET"/>
    <property type="match status" value="1"/>
</dbReference>
<keyword evidence="5" id="KW-0808">Transferase</keyword>
<dbReference type="Proteomes" id="UP000033140">
    <property type="component" value="Unassembled WGS sequence"/>
</dbReference>
<dbReference type="RefSeq" id="XP_019027154.1">
    <property type="nucleotide sequence ID" value="XM_019166582.1"/>
</dbReference>
<evidence type="ECO:0000256" key="4">
    <source>
        <dbReference type="ARBA" id="ARBA00022603"/>
    </source>
</evidence>
<dbReference type="GO" id="GO:0042054">
    <property type="term" value="F:histone methyltransferase activity"/>
    <property type="evidence" value="ECO:0007669"/>
    <property type="project" value="InterPro"/>
</dbReference>
<dbReference type="GO" id="GO:0032259">
    <property type="term" value="P:methylation"/>
    <property type="evidence" value="ECO:0007669"/>
    <property type="project" value="UniProtKB-KW"/>
</dbReference>
<sequence>MSSKGNQHKAVNDPEESEYEVEEIVDERTIGKKETEFKIRWKGYGPGQDSWEPRSNLLSCKDALKAWANKKKRAQSQTPIAKKRKISESISVSSNGDRSLTRTPSSDIRQQAVRKVPTRLNSPVVINLTSDPVSSLHKSVENSNSGPPQRLKLPPTSVPTPAAGSNERITAGVATITISDGSVASEASSQCGPSTSPRTRRRNDIPPTTTMAYPTSHGLVTALTDASPGHARVVKKASLSELQQAFEAKLALLKPRVSLVNEIDDSAAVPDNVEKFEFIERYRFALGITEPDSGFSAGCECGIKEGNVFGGHCDLDDPLKCSCLQEMAEPEFAYDKHGLLTSTDCPIYECNENCGCALTCPNRVVQRGRQLPLEIFKTPDKGFGLRCPQNIKAGTFLSTYTGEVITNGEAKRREPIYENNGATYLFELDFFESELEESGQECYTVDAQCCGDPTRFINHSCDPNLQVRVVLVQMDQRLYHIAFFAIRDIPAYEELTFDYSPSPHHHEMSRSAPQRRRGRGRRAVAGPKNYKAKLSCECKSAKCRGYTF</sequence>
<dbReference type="PROSITE" id="PS50868">
    <property type="entry name" value="POST_SET"/>
    <property type="match status" value="1"/>
</dbReference>
<feature type="region of interest" description="Disordered" evidence="10">
    <location>
        <begin position="183"/>
        <end position="214"/>
    </location>
</feature>
<dbReference type="EMBL" id="BACD03000022">
    <property type="protein sequence ID" value="GAO49387.1"/>
    <property type="molecule type" value="Genomic_DNA"/>
</dbReference>
<feature type="region of interest" description="Disordered" evidence="10">
    <location>
        <begin position="501"/>
        <end position="524"/>
    </location>
</feature>
<dbReference type="GO" id="GO:0005634">
    <property type="term" value="C:nucleus"/>
    <property type="evidence" value="ECO:0007669"/>
    <property type="project" value="UniProtKB-SubCell"/>
</dbReference>
<dbReference type="PANTHER" id="PTHR46223">
    <property type="entry name" value="HISTONE-LYSINE N-METHYLTRANSFERASE SUV39H"/>
    <property type="match status" value="1"/>
</dbReference>
<keyword evidence="8" id="KW-0862">Zinc</keyword>
<dbReference type="PROSITE" id="PS50013">
    <property type="entry name" value="CHROMO_2"/>
    <property type="match status" value="1"/>
</dbReference>
<dbReference type="CDD" id="cd00024">
    <property type="entry name" value="CD_CSD"/>
    <property type="match status" value="1"/>
</dbReference>
<dbReference type="SMART" id="SM00317">
    <property type="entry name" value="SET"/>
    <property type="match status" value="1"/>
</dbReference>
<evidence type="ECO:0000313" key="15">
    <source>
        <dbReference type="EMBL" id="GAO49387.1"/>
    </source>
</evidence>
<dbReference type="AlphaFoldDB" id="A0A0E9NHQ2"/>
<evidence type="ECO:0000259" key="13">
    <source>
        <dbReference type="PROSITE" id="PS50867"/>
    </source>
</evidence>
<feature type="compositionally biased region" description="Basic residues" evidence="10">
    <location>
        <begin position="513"/>
        <end position="522"/>
    </location>
</feature>
<feature type="domain" description="Post-SET" evidence="14">
    <location>
        <begin position="532"/>
        <end position="548"/>
    </location>
</feature>
<evidence type="ECO:0000256" key="7">
    <source>
        <dbReference type="ARBA" id="ARBA00022723"/>
    </source>
</evidence>
<reference evidence="15 16" key="2">
    <citation type="journal article" date="2014" name="J. Gen. Appl. Microbiol.">
        <title>The early diverging ascomycetous budding yeast Saitoella complicata has three histone deacetylases belonging to the Clr6, Hos2, and Rpd3 lineages.</title>
        <authorList>
            <person name="Nishida H."/>
            <person name="Matsumoto T."/>
            <person name="Kondo S."/>
            <person name="Hamamoto M."/>
            <person name="Yoshikawa H."/>
        </authorList>
    </citation>
    <scope>NUCLEOTIDE SEQUENCE [LARGE SCALE GENOMIC DNA]</scope>
    <source>
        <strain evidence="15 16">NRRL Y-17804</strain>
    </source>
</reference>
<dbReference type="InterPro" id="IPR016197">
    <property type="entry name" value="Chromo-like_dom_sf"/>
</dbReference>
<name>A0A0E9NHQ2_SAICN</name>
<dbReference type="Gene3D" id="2.40.50.40">
    <property type="match status" value="1"/>
</dbReference>
<dbReference type="Pfam" id="PF00385">
    <property type="entry name" value="Chromo"/>
    <property type="match status" value="1"/>
</dbReference>
<comment type="caution">
    <text evidence="15">The sequence shown here is derived from an EMBL/GenBank/DDBJ whole genome shotgun (WGS) entry which is preliminary data.</text>
</comment>
<dbReference type="OMA" id="EVDDEPC"/>
<feature type="region of interest" description="Disordered" evidence="10">
    <location>
        <begin position="1"/>
        <end position="24"/>
    </location>
</feature>
<dbReference type="PROSITE" id="PS50280">
    <property type="entry name" value="SET"/>
    <property type="match status" value="1"/>
</dbReference>
<evidence type="ECO:0000256" key="6">
    <source>
        <dbReference type="ARBA" id="ARBA00022691"/>
    </source>
</evidence>
<dbReference type="InterPro" id="IPR001214">
    <property type="entry name" value="SET_dom"/>
</dbReference>
<keyword evidence="4" id="KW-0489">Methyltransferase</keyword>
<dbReference type="InterPro" id="IPR007728">
    <property type="entry name" value="Pre-SET_dom"/>
</dbReference>
<dbReference type="Pfam" id="PF00856">
    <property type="entry name" value="SET"/>
    <property type="match status" value="1"/>
</dbReference>
<dbReference type="InterPro" id="IPR046341">
    <property type="entry name" value="SET_dom_sf"/>
</dbReference>
<dbReference type="PANTHER" id="PTHR46223:SF3">
    <property type="entry name" value="HISTONE-LYSINE N-METHYLTRANSFERASE SET-23"/>
    <property type="match status" value="1"/>
</dbReference>
<feature type="compositionally biased region" description="Polar residues" evidence="10">
    <location>
        <begin position="88"/>
        <end position="109"/>
    </location>
</feature>
<dbReference type="InterPro" id="IPR023779">
    <property type="entry name" value="Chromodomain_CS"/>
</dbReference>
<evidence type="ECO:0000256" key="2">
    <source>
        <dbReference type="ARBA" id="ARBA00004286"/>
    </source>
</evidence>
<feature type="domain" description="Pre-SET" evidence="13">
    <location>
        <begin position="297"/>
        <end position="368"/>
    </location>
</feature>
<feature type="region of interest" description="Disordered" evidence="10">
    <location>
        <begin position="133"/>
        <end position="165"/>
    </location>
</feature>
<comment type="subcellular location">
    <subcellularLocation>
        <location evidence="2">Chromosome</location>
    </subcellularLocation>
    <subcellularLocation>
        <location evidence="1">Nucleus</location>
    </subcellularLocation>
</comment>
<feature type="compositionally biased region" description="Polar residues" evidence="10">
    <location>
        <begin position="183"/>
        <end position="197"/>
    </location>
</feature>
<feature type="region of interest" description="Disordered" evidence="10">
    <location>
        <begin position="68"/>
        <end position="116"/>
    </location>
</feature>
<dbReference type="InterPro" id="IPR003616">
    <property type="entry name" value="Post-SET_dom"/>
</dbReference>
<dbReference type="InterPro" id="IPR050973">
    <property type="entry name" value="H3K9_Histone-Lys_N-MTase"/>
</dbReference>
<evidence type="ECO:0000313" key="16">
    <source>
        <dbReference type="Proteomes" id="UP000033140"/>
    </source>
</evidence>
<evidence type="ECO:0000259" key="14">
    <source>
        <dbReference type="PROSITE" id="PS50868"/>
    </source>
</evidence>
<organism evidence="15 16">
    <name type="scientific">Saitoella complicata (strain BCRC 22490 / CBS 7301 / JCM 7358 / NBRC 10748 / NRRL Y-17804)</name>
    <dbReference type="NCBI Taxonomy" id="698492"/>
    <lineage>
        <taxon>Eukaryota</taxon>
        <taxon>Fungi</taxon>
        <taxon>Dikarya</taxon>
        <taxon>Ascomycota</taxon>
        <taxon>Taphrinomycotina</taxon>
        <taxon>Taphrinomycotina incertae sedis</taxon>
        <taxon>Saitoella</taxon>
    </lineage>
</organism>
<dbReference type="InterPro" id="IPR023780">
    <property type="entry name" value="Chromo_domain"/>
</dbReference>
<evidence type="ECO:0000256" key="10">
    <source>
        <dbReference type="SAM" id="MobiDB-lite"/>
    </source>
</evidence>
<dbReference type="SMART" id="SM00298">
    <property type="entry name" value="CHROMO"/>
    <property type="match status" value="1"/>
</dbReference>
<evidence type="ECO:0000256" key="5">
    <source>
        <dbReference type="ARBA" id="ARBA00022679"/>
    </source>
</evidence>
<evidence type="ECO:0000256" key="3">
    <source>
        <dbReference type="ARBA" id="ARBA00022454"/>
    </source>
</evidence>
<proteinExistence type="predicted"/>
<dbReference type="PROSITE" id="PS50867">
    <property type="entry name" value="PRE_SET"/>
    <property type="match status" value="1"/>
</dbReference>
<dbReference type="CDD" id="cd20073">
    <property type="entry name" value="SET_SUV39H_Clr4-like"/>
    <property type="match status" value="1"/>
</dbReference>
<dbReference type="InterPro" id="IPR000953">
    <property type="entry name" value="Chromo/chromo_shadow_dom"/>
</dbReference>
<evidence type="ECO:0000256" key="9">
    <source>
        <dbReference type="ARBA" id="ARBA00023242"/>
    </source>
</evidence>
<evidence type="ECO:0000256" key="8">
    <source>
        <dbReference type="ARBA" id="ARBA00022833"/>
    </source>
</evidence>